<dbReference type="InterPro" id="IPR009025">
    <property type="entry name" value="RBP11-like_dimer"/>
</dbReference>
<dbReference type="AlphaFoldDB" id="A0A3R7D5E3"/>
<accession>A0A3R7D5E3</accession>
<dbReference type="GO" id="GO:0006383">
    <property type="term" value="P:transcription by RNA polymerase III"/>
    <property type="evidence" value="ECO:0007669"/>
    <property type="project" value="TreeGrafter"/>
</dbReference>
<evidence type="ECO:0000313" key="9">
    <source>
        <dbReference type="Proteomes" id="UP000285060"/>
    </source>
</evidence>
<comment type="similarity">
    <text evidence="6">Belongs to the archaeal Rpo11/eukaryotic RPB11/RPC19 RNA polymerase subunit family.</text>
</comment>
<evidence type="ECO:0000256" key="2">
    <source>
        <dbReference type="ARBA" id="ARBA00022079"/>
    </source>
</evidence>
<keyword evidence="5" id="KW-0539">Nucleus</keyword>
<dbReference type="InterPro" id="IPR008193">
    <property type="entry name" value="RNA_pol_Rpb11_13-16kDa_CS"/>
</dbReference>
<gene>
    <name evidence="8" type="ORF">DYB32_001578</name>
</gene>
<dbReference type="Proteomes" id="UP000285060">
    <property type="component" value="Unassembled WGS sequence"/>
</dbReference>
<dbReference type="PANTHER" id="PTHR13946">
    <property type="entry name" value="DNA-DIRECTED RNA POLYMERASE I,II,III"/>
    <property type="match status" value="1"/>
</dbReference>
<keyword evidence="3" id="KW-0240">DNA-directed RNA polymerase</keyword>
<evidence type="ECO:0000256" key="3">
    <source>
        <dbReference type="ARBA" id="ARBA00022478"/>
    </source>
</evidence>
<feature type="domain" description="DNA-directed RNA polymerase RBP11-like dimerisation" evidence="7">
    <location>
        <begin position="61"/>
        <end position="132"/>
    </location>
</feature>
<dbReference type="GO" id="GO:0046983">
    <property type="term" value="F:protein dimerization activity"/>
    <property type="evidence" value="ECO:0007669"/>
    <property type="project" value="InterPro"/>
</dbReference>
<proteinExistence type="inferred from homology"/>
<comment type="subcellular location">
    <subcellularLocation>
        <location evidence="1">Nucleus</location>
    </subcellularLocation>
</comment>
<dbReference type="GO" id="GO:0003677">
    <property type="term" value="F:DNA binding"/>
    <property type="evidence" value="ECO:0007669"/>
    <property type="project" value="InterPro"/>
</dbReference>
<evidence type="ECO:0000256" key="5">
    <source>
        <dbReference type="ARBA" id="ARBA00023242"/>
    </source>
</evidence>
<dbReference type="PROSITE" id="PS01154">
    <property type="entry name" value="RNA_POL_L_13KD"/>
    <property type="match status" value="1"/>
</dbReference>
<dbReference type="VEuPathDB" id="FungiDB:H310_06739"/>
<dbReference type="GO" id="GO:0006362">
    <property type="term" value="P:transcription elongation by RNA polymerase I"/>
    <property type="evidence" value="ECO:0007669"/>
    <property type="project" value="TreeGrafter"/>
</dbReference>
<organism evidence="8 9">
    <name type="scientific">Aphanomyces invadans</name>
    <dbReference type="NCBI Taxonomy" id="157072"/>
    <lineage>
        <taxon>Eukaryota</taxon>
        <taxon>Sar</taxon>
        <taxon>Stramenopiles</taxon>
        <taxon>Oomycota</taxon>
        <taxon>Saprolegniomycetes</taxon>
        <taxon>Saprolegniales</taxon>
        <taxon>Verrucalvaceae</taxon>
        <taxon>Aphanomyces</taxon>
    </lineage>
</organism>
<dbReference type="GO" id="GO:0003899">
    <property type="term" value="F:DNA-directed RNA polymerase activity"/>
    <property type="evidence" value="ECO:0007669"/>
    <property type="project" value="InterPro"/>
</dbReference>
<dbReference type="GO" id="GO:0005736">
    <property type="term" value="C:RNA polymerase I complex"/>
    <property type="evidence" value="ECO:0007669"/>
    <property type="project" value="TreeGrafter"/>
</dbReference>
<evidence type="ECO:0000259" key="7">
    <source>
        <dbReference type="Pfam" id="PF13656"/>
    </source>
</evidence>
<dbReference type="InterPro" id="IPR036603">
    <property type="entry name" value="RBP11-like"/>
</dbReference>
<keyword evidence="9" id="KW-1185">Reference proteome</keyword>
<dbReference type="Gene3D" id="3.30.1360.10">
    <property type="entry name" value="RNA polymerase, RBP11-like subunit"/>
    <property type="match status" value="1"/>
</dbReference>
<name>A0A3R7D5E3_9STRA</name>
<sequence length="150" mass="16772">MYHESDLIELSFRILTGSCWLAPKTNQLVDQYGAAPLLLLAMTSILVPKLQVHTTSSASAKTFVFHNEDHTLGNAVRYMLMRNPDVNFAGYTIPHPSEPKMHVRVQTVPSKTANQAIRTALTDLKAVSQHVDKVFAKELKSFKKKQGKQP</sequence>
<dbReference type="PANTHER" id="PTHR13946:SF28">
    <property type="entry name" value="DNA-DIRECTED RNA POLYMERASES I AND III SUBUNIT RPAC2"/>
    <property type="match status" value="1"/>
</dbReference>
<evidence type="ECO:0000256" key="6">
    <source>
        <dbReference type="ARBA" id="ARBA00025751"/>
    </source>
</evidence>
<dbReference type="InterPro" id="IPR022905">
    <property type="entry name" value="Rpo11-like"/>
</dbReference>
<keyword evidence="4" id="KW-0804">Transcription</keyword>
<dbReference type="FunFam" id="3.30.1360.10:FF:000006">
    <property type="entry name" value="DNA-directed RNA polymerases I and III subunit RPAC2"/>
    <property type="match status" value="1"/>
</dbReference>
<dbReference type="GO" id="GO:0005666">
    <property type="term" value="C:RNA polymerase III complex"/>
    <property type="evidence" value="ECO:0007669"/>
    <property type="project" value="TreeGrafter"/>
</dbReference>
<dbReference type="InterPro" id="IPR033898">
    <property type="entry name" value="RNAP_AC19"/>
</dbReference>
<dbReference type="EMBL" id="QUSY01000072">
    <property type="protein sequence ID" value="RHY33506.1"/>
    <property type="molecule type" value="Genomic_DNA"/>
</dbReference>
<protein>
    <recommendedName>
        <fullName evidence="2">DNA-directed RNA polymerases I and III subunit RPAC2</fullName>
    </recommendedName>
</protein>
<dbReference type="SUPFAM" id="SSF55257">
    <property type="entry name" value="RBP11-like subunits of RNA polymerase"/>
    <property type="match status" value="1"/>
</dbReference>
<dbReference type="CDD" id="cd07029">
    <property type="entry name" value="RNAP_I_III_AC19"/>
    <property type="match status" value="1"/>
</dbReference>
<evidence type="ECO:0000256" key="4">
    <source>
        <dbReference type="ARBA" id="ARBA00023163"/>
    </source>
</evidence>
<dbReference type="HAMAP" id="MF_00261">
    <property type="entry name" value="RNApol_arch_Rpo11"/>
    <property type="match status" value="1"/>
</dbReference>
<evidence type="ECO:0000313" key="8">
    <source>
        <dbReference type="EMBL" id="RHY33506.1"/>
    </source>
</evidence>
<reference evidence="8 9" key="1">
    <citation type="submission" date="2018-08" db="EMBL/GenBank/DDBJ databases">
        <title>Aphanomyces genome sequencing and annotation.</title>
        <authorList>
            <person name="Minardi D."/>
            <person name="Oidtmann B."/>
            <person name="Van Der Giezen M."/>
            <person name="Studholme D.J."/>
        </authorList>
    </citation>
    <scope>NUCLEOTIDE SEQUENCE [LARGE SCALE GENOMIC DNA]</scope>
    <source>
        <strain evidence="8 9">NJM0002</strain>
    </source>
</reference>
<dbReference type="Pfam" id="PF13656">
    <property type="entry name" value="RNA_pol_L_2"/>
    <property type="match status" value="1"/>
</dbReference>
<evidence type="ECO:0000256" key="1">
    <source>
        <dbReference type="ARBA" id="ARBA00004123"/>
    </source>
</evidence>
<comment type="caution">
    <text evidence="8">The sequence shown here is derived from an EMBL/GenBank/DDBJ whole genome shotgun (WGS) entry which is preliminary data.</text>
</comment>